<dbReference type="Proteomes" id="UP000199417">
    <property type="component" value="Unassembled WGS sequence"/>
</dbReference>
<evidence type="ECO:0000256" key="1">
    <source>
        <dbReference type="RuleBase" id="RU367016"/>
    </source>
</evidence>
<evidence type="ECO:0000313" key="3">
    <source>
        <dbReference type="Proteomes" id="UP000199417"/>
    </source>
</evidence>
<dbReference type="PANTHER" id="PTHR30353:SF0">
    <property type="entry name" value="TRANSMEMBRANE PROTEIN"/>
    <property type="match status" value="1"/>
</dbReference>
<keyword evidence="3" id="KW-1185">Reference proteome</keyword>
<dbReference type="InterPro" id="IPR032818">
    <property type="entry name" value="DedA-like"/>
</dbReference>
<gene>
    <name evidence="2" type="ORF">SAMN05444580_104149</name>
</gene>
<comment type="similarity">
    <text evidence="1">Belongs to the DedA family.</text>
</comment>
<keyword evidence="1" id="KW-0812">Transmembrane</keyword>
<feature type="transmembrane region" description="Helical" evidence="1">
    <location>
        <begin position="61"/>
        <end position="80"/>
    </location>
</feature>
<organism evidence="2 3">
    <name type="scientific">Rhodococcus tukisamuensis</name>
    <dbReference type="NCBI Taxonomy" id="168276"/>
    <lineage>
        <taxon>Bacteria</taxon>
        <taxon>Bacillati</taxon>
        <taxon>Actinomycetota</taxon>
        <taxon>Actinomycetes</taxon>
        <taxon>Mycobacteriales</taxon>
        <taxon>Nocardiaceae</taxon>
        <taxon>Rhodococcus</taxon>
    </lineage>
</organism>
<name>A0A1G6UEK7_9NOCA</name>
<reference evidence="2 3" key="1">
    <citation type="submission" date="2016-10" db="EMBL/GenBank/DDBJ databases">
        <authorList>
            <person name="de Groot N.N."/>
        </authorList>
    </citation>
    <scope>NUCLEOTIDE SEQUENCE [LARGE SCALE GENOMIC DNA]</scope>
    <source>
        <strain evidence="2 3">JCM 11308</strain>
    </source>
</reference>
<dbReference type="EMBL" id="FNAB01000004">
    <property type="protein sequence ID" value="SDD39136.1"/>
    <property type="molecule type" value="Genomic_DNA"/>
</dbReference>
<keyword evidence="1" id="KW-0472">Membrane</keyword>
<comment type="subcellular location">
    <subcellularLocation>
        <location evidence="1">Cell membrane</location>
        <topology evidence="1">Multi-pass membrane protein</topology>
    </subcellularLocation>
</comment>
<comment type="caution">
    <text evidence="1">Lacks conserved residue(s) required for the propagation of feature annotation.</text>
</comment>
<proteinExistence type="inferred from homology"/>
<protein>
    <recommendedName>
        <fullName evidence="4">Membrane protein DedA, SNARE-associated domain</fullName>
    </recommendedName>
</protein>
<keyword evidence="1" id="KW-1133">Transmembrane helix</keyword>
<feature type="transmembrane region" description="Helical" evidence="1">
    <location>
        <begin position="28"/>
        <end position="49"/>
    </location>
</feature>
<evidence type="ECO:0008006" key="4">
    <source>
        <dbReference type="Google" id="ProtNLM"/>
    </source>
</evidence>
<accession>A0A1G6UEK7</accession>
<dbReference type="AlphaFoldDB" id="A0A1G6UEK7"/>
<dbReference type="GO" id="GO:0005886">
    <property type="term" value="C:plasma membrane"/>
    <property type="evidence" value="ECO:0007669"/>
    <property type="project" value="UniProtKB-SubCell"/>
</dbReference>
<dbReference type="STRING" id="168276.SAMN05444580_104149"/>
<dbReference type="PANTHER" id="PTHR30353">
    <property type="entry name" value="INNER MEMBRANE PROTEIN DEDA-RELATED"/>
    <property type="match status" value="1"/>
</dbReference>
<keyword evidence="1" id="KW-1003">Cell membrane</keyword>
<sequence>MFFGRFVVFTRAAVPLLAGISRMPYRRFLAFNALGGLVWGVGFVVLGFVAGNSYAAVADAVGRTTAVVVGVILLGIVLVWRSRVRRLRRTGA</sequence>
<evidence type="ECO:0000313" key="2">
    <source>
        <dbReference type="EMBL" id="SDD39136.1"/>
    </source>
</evidence>